<evidence type="ECO:0000313" key="5">
    <source>
        <dbReference type="EMBL" id="CAI9118762.1"/>
    </source>
</evidence>
<feature type="compositionally biased region" description="Basic residues" evidence="4">
    <location>
        <begin position="534"/>
        <end position="561"/>
    </location>
</feature>
<dbReference type="FunFam" id="1.25.70.10:FF:000001">
    <property type="entry name" value="Mitochondrial transcription termination factor-like"/>
    <property type="match status" value="1"/>
</dbReference>
<protein>
    <submittedName>
        <fullName evidence="5">OLC1v1020370C1</fullName>
    </submittedName>
</protein>
<feature type="region of interest" description="Disordered" evidence="4">
    <location>
        <begin position="411"/>
        <end position="462"/>
    </location>
</feature>
<dbReference type="AlphaFoldDB" id="A0AAV1EG76"/>
<dbReference type="PANTHER" id="PTHR13068">
    <property type="entry name" value="CGI-12 PROTEIN-RELATED"/>
    <property type="match status" value="1"/>
</dbReference>
<keyword evidence="2" id="KW-0806">Transcription termination</keyword>
<feature type="region of interest" description="Disordered" evidence="4">
    <location>
        <begin position="499"/>
        <end position="567"/>
    </location>
</feature>
<feature type="compositionally biased region" description="Basic and acidic residues" evidence="4">
    <location>
        <begin position="418"/>
        <end position="432"/>
    </location>
</feature>
<dbReference type="InterPro" id="IPR038538">
    <property type="entry name" value="MTERF_sf"/>
</dbReference>
<keyword evidence="3" id="KW-0809">Transit peptide</keyword>
<evidence type="ECO:0000313" key="6">
    <source>
        <dbReference type="Proteomes" id="UP001161247"/>
    </source>
</evidence>
<evidence type="ECO:0000256" key="1">
    <source>
        <dbReference type="ARBA" id="ARBA00007692"/>
    </source>
</evidence>
<evidence type="ECO:0000256" key="2">
    <source>
        <dbReference type="ARBA" id="ARBA00022472"/>
    </source>
</evidence>
<sequence length="567" mass="63751">MFRFISRNSRLLSTCQKSSLRKAAIDEKFQFFRWNPSSSFSSIQTIGKTASNGATNANPDEFTVNYLTESCSFSEKQALSLSKFVTLEAPDRPDSVLALLRKHGMSVNQIASVILKYPRILLSSPEKTILPKIEFLKSVGFPDEDISKLLGSRVAPLTRSLQSQIIPGVNFLQRFLVSNEYVVQCVLKCPEILLTTNRRLLLANIELLRELGVPEPNIQKAVRRLPKFLLLKSAKVKESAQRLEDLGIDTQTMIYVRCLSAMATLSPEIWEEKLAVYKRWGCSEDEVLLAFAKHPACMTVSGEKIADIMEFLVDKMGFDPLDVFRAPTLFSLSVKERIIPRCTVYALLVKKGLVTWRNTALARLLLLGEQKFLEEFIECFKDDVVELLKVYKETRISGSCAIKTIQLPKPLPAPPPPLDREMEGLSEEEKKALRGSKFAPLPSAPPPRHQPRLAHPGGPMKTNKAAALAKFLERKLQEPNGLASVDPRLVELAVRNAKETVNSSGTSTSGRTIHHVDSFRDSEESAEEELKISVSKKRKKKKKKLNKSEKKKSKKQKKLKHSNLEQL</sequence>
<dbReference type="GO" id="GO:0003676">
    <property type="term" value="F:nucleic acid binding"/>
    <property type="evidence" value="ECO:0007669"/>
    <property type="project" value="InterPro"/>
</dbReference>
<feature type="compositionally biased region" description="Basic and acidic residues" evidence="4">
    <location>
        <begin position="514"/>
        <end position="531"/>
    </location>
</feature>
<dbReference type="Gene3D" id="1.25.70.10">
    <property type="entry name" value="Transcription termination factor 3, mitochondrial"/>
    <property type="match status" value="1"/>
</dbReference>
<keyword evidence="2" id="KW-0805">Transcription regulation</keyword>
<dbReference type="SMART" id="SM00733">
    <property type="entry name" value="Mterf"/>
    <property type="match status" value="6"/>
</dbReference>
<organism evidence="5 6">
    <name type="scientific">Oldenlandia corymbosa var. corymbosa</name>
    <dbReference type="NCBI Taxonomy" id="529605"/>
    <lineage>
        <taxon>Eukaryota</taxon>
        <taxon>Viridiplantae</taxon>
        <taxon>Streptophyta</taxon>
        <taxon>Embryophyta</taxon>
        <taxon>Tracheophyta</taxon>
        <taxon>Spermatophyta</taxon>
        <taxon>Magnoliopsida</taxon>
        <taxon>eudicotyledons</taxon>
        <taxon>Gunneridae</taxon>
        <taxon>Pentapetalae</taxon>
        <taxon>asterids</taxon>
        <taxon>lamiids</taxon>
        <taxon>Gentianales</taxon>
        <taxon>Rubiaceae</taxon>
        <taxon>Rubioideae</taxon>
        <taxon>Spermacoceae</taxon>
        <taxon>Hedyotis-Oldenlandia complex</taxon>
        <taxon>Oldenlandia</taxon>
    </lineage>
</organism>
<gene>
    <name evidence="5" type="ORF">OLC1_LOCUS24556</name>
</gene>
<feature type="compositionally biased region" description="Polar residues" evidence="4">
    <location>
        <begin position="499"/>
        <end position="511"/>
    </location>
</feature>
<dbReference type="Proteomes" id="UP001161247">
    <property type="component" value="Chromosome 9"/>
</dbReference>
<keyword evidence="2" id="KW-0804">Transcription</keyword>
<dbReference type="EMBL" id="OX459126">
    <property type="protein sequence ID" value="CAI9118762.1"/>
    <property type="molecule type" value="Genomic_DNA"/>
</dbReference>
<proteinExistence type="inferred from homology"/>
<reference evidence="5" key="1">
    <citation type="submission" date="2023-03" db="EMBL/GenBank/DDBJ databases">
        <authorList>
            <person name="Julca I."/>
        </authorList>
    </citation>
    <scope>NUCLEOTIDE SEQUENCE</scope>
</reference>
<dbReference type="PANTHER" id="PTHR13068:SF166">
    <property type="entry name" value="TRANSCRIPTION TERMINATION FACTOR MTERF15, MITOCHONDRIAL-LIKE"/>
    <property type="match status" value="1"/>
</dbReference>
<accession>A0AAV1EG76</accession>
<dbReference type="GO" id="GO:0006353">
    <property type="term" value="P:DNA-templated transcription termination"/>
    <property type="evidence" value="ECO:0007669"/>
    <property type="project" value="UniProtKB-KW"/>
</dbReference>
<keyword evidence="6" id="KW-1185">Reference proteome</keyword>
<name>A0AAV1EG76_OLDCO</name>
<evidence type="ECO:0000256" key="3">
    <source>
        <dbReference type="ARBA" id="ARBA00022946"/>
    </source>
</evidence>
<dbReference type="Pfam" id="PF02536">
    <property type="entry name" value="mTERF"/>
    <property type="match status" value="2"/>
</dbReference>
<dbReference type="InterPro" id="IPR003690">
    <property type="entry name" value="MTERF"/>
</dbReference>
<evidence type="ECO:0000256" key="4">
    <source>
        <dbReference type="SAM" id="MobiDB-lite"/>
    </source>
</evidence>
<comment type="similarity">
    <text evidence="1">Belongs to the mTERF family.</text>
</comment>